<organism evidence="1 2">
    <name type="scientific">Romanomermis culicivorax</name>
    <name type="common">Nematode worm</name>
    <dbReference type="NCBI Taxonomy" id="13658"/>
    <lineage>
        <taxon>Eukaryota</taxon>
        <taxon>Metazoa</taxon>
        <taxon>Ecdysozoa</taxon>
        <taxon>Nematoda</taxon>
        <taxon>Enoplea</taxon>
        <taxon>Dorylaimia</taxon>
        <taxon>Mermithida</taxon>
        <taxon>Mermithoidea</taxon>
        <taxon>Mermithidae</taxon>
        <taxon>Romanomermis</taxon>
    </lineage>
</organism>
<dbReference type="WBParaSite" id="nRc.2.0.1.t14181-RA">
    <property type="protein sequence ID" value="nRc.2.0.1.t14181-RA"/>
    <property type="gene ID" value="nRc.2.0.1.g14181"/>
</dbReference>
<evidence type="ECO:0000313" key="1">
    <source>
        <dbReference type="Proteomes" id="UP000887565"/>
    </source>
</evidence>
<proteinExistence type="predicted"/>
<accession>A0A915IJF2</accession>
<dbReference type="Proteomes" id="UP000887565">
    <property type="component" value="Unplaced"/>
</dbReference>
<evidence type="ECO:0000313" key="2">
    <source>
        <dbReference type="WBParaSite" id="nRc.2.0.1.t14181-RA"/>
    </source>
</evidence>
<keyword evidence="1" id="KW-1185">Reference proteome</keyword>
<protein>
    <submittedName>
        <fullName evidence="2">Uncharacterized protein</fullName>
    </submittedName>
</protein>
<reference evidence="2" key="1">
    <citation type="submission" date="2022-11" db="UniProtKB">
        <authorList>
            <consortium name="WormBaseParasite"/>
        </authorList>
    </citation>
    <scope>IDENTIFICATION</scope>
</reference>
<name>A0A915IJF2_ROMCU</name>
<dbReference type="AlphaFoldDB" id="A0A915IJF2"/>
<sequence>MQVVGADEPKKFNEKVSAVCPKQIAQKVFRVVGRRSSFLSEKSTCVILEQKATQLIMVIKKLFESHGAIIDGNRDLKSHSNITQSS</sequence>